<name>A0A0A2ML80_9FLAO</name>
<organism evidence="1 2">
    <name type="scientific">Flavobacterium subsaxonicum WB 4.1-42 = DSM 21790</name>
    <dbReference type="NCBI Taxonomy" id="1121898"/>
    <lineage>
        <taxon>Bacteria</taxon>
        <taxon>Pseudomonadati</taxon>
        <taxon>Bacteroidota</taxon>
        <taxon>Flavobacteriia</taxon>
        <taxon>Flavobacteriales</taxon>
        <taxon>Flavobacteriaceae</taxon>
        <taxon>Flavobacterium</taxon>
    </lineage>
</organism>
<gene>
    <name evidence="1" type="ORF">Q766_13655</name>
</gene>
<evidence type="ECO:0000313" key="1">
    <source>
        <dbReference type="EMBL" id="KGO92203.1"/>
    </source>
</evidence>
<protein>
    <submittedName>
        <fullName evidence="1">Uncharacterized protein</fullName>
    </submittedName>
</protein>
<keyword evidence="2" id="KW-1185">Reference proteome</keyword>
<accession>A0A0A2ML80</accession>
<dbReference type="AlphaFoldDB" id="A0A0A2ML80"/>
<dbReference type="Proteomes" id="UP000030111">
    <property type="component" value="Unassembled WGS sequence"/>
</dbReference>
<evidence type="ECO:0000313" key="2">
    <source>
        <dbReference type="Proteomes" id="UP000030111"/>
    </source>
</evidence>
<dbReference type="EMBL" id="JRLY01000011">
    <property type="protein sequence ID" value="KGO92203.1"/>
    <property type="molecule type" value="Genomic_DNA"/>
</dbReference>
<sequence>MLHVLLLPMGPLVVVYRTPVLVLKSELKAVVCAWAEGQEANKMSIRSATLDAKLRNVVIISFF</sequence>
<reference evidence="1 2" key="1">
    <citation type="submission" date="2013-09" db="EMBL/GenBank/DDBJ databases">
        <authorList>
            <person name="Zeng Z."/>
            <person name="Chen C."/>
        </authorList>
    </citation>
    <scope>NUCLEOTIDE SEQUENCE [LARGE SCALE GENOMIC DNA]</scope>
    <source>
        <strain evidence="1 2">WB 4.1-42</strain>
    </source>
</reference>
<proteinExistence type="predicted"/>
<comment type="caution">
    <text evidence="1">The sequence shown here is derived from an EMBL/GenBank/DDBJ whole genome shotgun (WGS) entry which is preliminary data.</text>
</comment>